<evidence type="ECO:0000256" key="1">
    <source>
        <dbReference type="PROSITE-ProRule" id="PRU01077"/>
    </source>
</evidence>
<dbReference type="InterPro" id="IPR001060">
    <property type="entry name" value="FCH_dom"/>
</dbReference>
<dbReference type="InterPro" id="IPR031160">
    <property type="entry name" value="F_BAR_dom"/>
</dbReference>
<dbReference type="PROSITE" id="PS51741">
    <property type="entry name" value="F_BAR"/>
    <property type="match status" value="1"/>
</dbReference>
<dbReference type="GO" id="GO:0051015">
    <property type="term" value="F:actin filament binding"/>
    <property type="evidence" value="ECO:0007669"/>
    <property type="project" value="TreeGrafter"/>
</dbReference>
<organism evidence="3 4">
    <name type="scientific">Acanthosepion pharaonis</name>
    <name type="common">Pharaoh cuttlefish</name>
    <name type="synonym">Sepia pharaonis</name>
    <dbReference type="NCBI Taxonomy" id="158019"/>
    <lineage>
        <taxon>Eukaryota</taxon>
        <taxon>Metazoa</taxon>
        <taxon>Spiralia</taxon>
        <taxon>Lophotrochozoa</taxon>
        <taxon>Mollusca</taxon>
        <taxon>Cephalopoda</taxon>
        <taxon>Coleoidea</taxon>
        <taxon>Decapodiformes</taxon>
        <taxon>Sepiida</taxon>
        <taxon>Sepiina</taxon>
        <taxon>Sepiidae</taxon>
        <taxon>Acanthosepion</taxon>
    </lineage>
</organism>
<dbReference type="OrthoDB" id="10255964at2759"/>
<dbReference type="PANTHER" id="PTHR23065:SF61">
    <property type="entry name" value="PROLINE-SERINE-THREONINE PHOSPHATASE-INTERACTING PROTEIN 2-LIKE"/>
    <property type="match status" value="1"/>
</dbReference>
<protein>
    <submittedName>
        <fullName evidence="3">PSTPIP2</fullName>
    </submittedName>
</protein>
<keyword evidence="1" id="KW-0175">Coiled coil</keyword>
<dbReference type="Proteomes" id="UP000597762">
    <property type="component" value="Unassembled WGS sequence"/>
</dbReference>
<dbReference type="GO" id="GO:0030041">
    <property type="term" value="P:actin filament polymerization"/>
    <property type="evidence" value="ECO:0007669"/>
    <property type="project" value="TreeGrafter"/>
</dbReference>
<evidence type="ECO:0000313" key="4">
    <source>
        <dbReference type="Proteomes" id="UP000597762"/>
    </source>
</evidence>
<dbReference type="PANTHER" id="PTHR23065">
    <property type="entry name" value="PROLINE-SERINE-THREONINE PHOSPHATASE INTERACTING PROTEIN 1"/>
    <property type="match status" value="1"/>
</dbReference>
<proteinExistence type="predicted"/>
<dbReference type="GO" id="GO:0005886">
    <property type="term" value="C:plasma membrane"/>
    <property type="evidence" value="ECO:0007669"/>
    <property type="project" value="TreeGrafter"/>
</dbReference>
<accession>A0A812EEX1</accession>
<evidence type="ECO:0000313" key="3">
    <source>
        <dbReference type="EMBL" id="CAE1319625.1"/>
    </source>
</evidence>
<dbReference type="Gene3D" id="1.20.1270.60">
    <property type="entry name" value="Arfaptin homology (AH) domain/BAR domain"/>
    <property type="match status" value="1"/>
</dbReference>
<dbReference type="AlphaFoldDB" id="A0A812EEX1"/>
<keyword evidence="4" id="KW-1185">Reference proteome</keyword>
<dbReference type="Pfam" id="PF00611">
    <property type="entry name" value="FCH"/>
    <property type="match status" value="1"/>
</dbReference>
<evidence type="ECO:0000259" key="2">
    <source>
        <dbReference type="PROSITE" id="PS51741"/>
    </source>
</evidence>
<dbReference type="SUPFAM" id="SSF103657">
    <property type="entry name" value="BAR/IMD domain-like"/>
    <property type="match status" value="1"/>
</dbReference>
<dbReference type="InterPro" id="IPR027267">
    <property type="entry name" value="AH/BAR_dom_sf"/>
</dbReference>
<gene>
    <name evidence="3" type="ORF">SPHA_69955</name>
</gene>
<dbReference type="GO" id="GO:0005737">
    <property type="term" value="C:cytoplasm"/>
    <property type="evidence" value="ECO:0007669"/>
    <property type="project" value="TreeGrafter"/>
</dbReference>
<reference evidence="3" key="1">
    <citation type="submission" date="2021-01" db="EMBL/GenBank/DDBJ databases">
        <authorList>
            <person name="Li R."/>
            <person name="Bekaert M."/>
        </authorList>
    </citation>
    <scope>NUCLEOTIDE SEQUENCE</scope>
    <source>
        <strain evidence="3">Farmed</strain>
    </source>
</reference>
<sequence length="271" mass="32450">MKCSHKMGKDIEEYLKALAKIEIEYSKSLSRLNKMLRKRPRLWMSFIYLAIFFRKISQAWQEFKLQMEHVASNHEEVSHILNNQVESLRLINDKHEERRKMKDSVKKCQTAKSTIYTRTLTAEKNYSQKCKEKEQLKKQYESIKMTTAANKESEKLFNKYQKAIQTTDQADCAYKTSIDQLEEQRKQWEKEMTNACVTFQRDEEERIHFERELLWIVCNARSQACVDDDKAYENIRQQLELCDIQDDIRDFINNNRTGHIRPAPILYNESK</sequence>
<dbReference type="EMBL" id="CAHIKZ030005110">
    <property type="protein sequence ID" value="CAE1319625.1"/>
    <property type="molecule type" value="Genomic_DNA"/>
</dbReference>
<dbReference type="GO" id="GO:0005884">
    <property type="term" value="C:actin filament"/>
    <property type="evidence" value="ECO:0007669"/>
    <property type="project" value="TreeGrafter"/>
</dbReference>
<name>A0A812EEX1_ACAPH</name>
<feature type="domain" description="F-BAR" evidence="2">
    <location>
        <begin position="1"/>
        <end position="247"/>
    </location>
</feature>
<comment type="caution">
    <text evidence="3">The sequence shown here is derived from an EMBL/GenBank/DDBJ whole genome shotgun (WGS) entry which is preliminary data.</text>
</comment>